<reference evidence="2 3" key="1">
    <citation type="submission" date="2016-09" db="EMBL/GenBank/DDBJ databases">
        <authorList>
            <person name="Capua I."/>
            <person name="De Benedictis P."/>
            <person name="Joannis T."/>
            <person name="Lombin L.H."/>
            <person name="Cattoli G."/>
        </authorList>
    </citation>
    <scope>NUCLEOTIDE SEQUENCE [LARGE SCALE GENOMIC DNA]</scope>
    <source>
        <strain evidence="2 3">GB001</strain>
    </source>
</reference>
<dbReference type="Proteomes" id="UP000094844">
    <property type="component" value="Unassembled WGS sequence"/>
</dbReference>
<gene>
    <name evidence="2" type="ORF">BN1044_02436</name>
</gene>
<organism evidence="2 3">
    <name type="scientific">Hafnia alvei</name>
    <dbReference type="NCBI Taxonomy" id="569"/>
    <lineage>
        <taxon>Bacteria</taxon>
        <taxon>Pseudomonadati</taxon>
        <taxon>Pseudomonadota</taxon>
        <taxon>Gammaproteobacteria</taxon>
        <taxon>Enterobacterales</taxon>
        <taxon>Hafniaceae</taxon>
        <taxon>Hafnia</taxon>
    </lineage>
</organism>
<sequence>MLSTDRSNDFHKSTWKSDTITALSLGKNSNGITGWVFVGKHFDYLLTKGGDNVVELLMDPAIYREKIKVANNVHFLINPDKKEFEGEITLSYTWTNEKDKTAAIGYGFICKDNAITCSLSINNLSGTIHQKNSDQNAVKLLPFYHPFVVEFYQYKRDLIGPRSAWVLLPVTLALDVVTLPLQFLIVSVATHH</sequence>
<keyword evidence="1" id="KW-0472">Membrane</keyword>
<keyword evidence="1" id="KW-0812">Transmembrane</keyword>
<evidence type="ECO:0000256" key="1">
    <source>
        <dbReference type="SAM" id="Phobius"/>
    </source>
</evidence>
<name>A0A1C6Z1P8_HAFAL</name>
<evidence type="ECO:0000313" key="2">
    <source>
        <dbReference type="EMBL" id="SCM52948.1"/>
    </source>
</evidence>
<proteinExistence type="predicted"/>
<protein>
    <submittedName>
        <fullName evidence="2">Uncharacterized protein</fullName>
    </submittedName>
</protein>
<dbReference type="AlphaFoldDB" id="A0A1C6Z1P8"/>
<dbReference type="EMBL" id="FMIQ01000046">
    <property type="protein sequence ID" value="SCM52948.1"/>
    <property type="molecule type" value="Genomic_DNA"/>
</dbReference>
<dbReference type="NCBIfam" id="NF007580">
    <property type="entry name" value="PRK10215.1"/>
    <property type="match status" value="1"/>
</dbReference>
<keyword evidence="1" id="KW-1133">Transmembrane helix</keyword>
<evidence type="ECO:0000313" key="3">
    <source>
        <dbReference type="Proteomes" id="UP000094844"/>
    </source>
</evidence>
<accession>A0A1C6Z1P8</accession>
<feature type="transmembrane region" description="Helical" evidence="1">
    <location>
        <begin position="164"/>
        <end position="189"/>
    </location>
</feature>